<accession>A0AA85JMB4</accession>
<reference evidence="1" key="1">
    <citation type="submission" date="2022-06" db="EMBL/GenBank/DDBJ databases">
        <authorList>
            <person name="Berger JAMES D."/>
            <person name="Berger JAMES D."/>
        </authorList>
    </citation>
    <scope>NUCLEOTIDE SEQUENCE [LARGE SCALE GENOMIC DNA]</scope>
</reference>
<dbReference type="Proteomes" id="UP000050795">
    <property type="component" value="Unassembled WGS sequence"/>
</dbReference>
<dbReference type="AlphaFoldDB" id="A0AA85JMB4"/>
<dbReference type="WBParaSite" id="TREG1_30010.1">
    <property type="protein sequence ID" value="TREG1_30010.1"/>
    <property type="gene ID" value="TREG1_30010"/>
</dbReference>
<keyword evidence="1" id="KW-1185">Reference proteome</keyword>
<evidence type="ECO:0000313" key="1">
    <source>
        <dbReference type="Proteomes" id="UP000050795"/>
    </source>
</evidence>
<evidence type="ECO:0000313" key="2">
    <source>
        <dbReference type="WBParaSite" id="TREG1_30010.1"/>
    </source>
</evidence>
<protein>
    <submittedName>
        <fullName evidence="2">Uncharacterized protein</fullName>
    </submittedName>
</protein>
<sequence>MSKPPEPVFPDDDIQGIVISTLFKHTPPNLRITHAMMPSNASNPAETAVIEHAESPHILSSERPGFTGVEQTARTEALYTRPLTARLTSRRRQRWLKLMYATLAFIIRLEISSVTPPPALTQLPRYTNLSTTSSGSPARVSAGTGSCQSCNSTLHLDGAKHIPYLQTLIAN</sequence>
<proteinExistence type="predicted"/>
<name>A0AA85JMB4_TRIRE</name>
<organism evidence="1 2">
    <name type="scientific">Trichobilharzia regenti</name>
    <name type="common">Nasal bird schistosome</name>
    <dbReference type="NCBI Taxonomy" id="157069"/>
    <lineage>
        <taxon>Eukaryota</taxon>
        <taxon>Metazoa</taxon>
        <taxon>Spiralia</taxon>
        <taxon>Lophotrochozoa</taxon>
        <taxon>Platyhelminthes</taxon>
        <taxon>Trematoda</taxon>
        <taxon>Digenea</taxon>
        <taxon>Strigeidida</taxon>
        <taxon>Schistosomatoidea</taxon>
        <taxon>Schistosomatidae</taxon>
        <taxon>Trichobilharzia</taxon>
    </lineage>
</organism>
<reference evidence="2" key="2">
    <citation type="submission" date="2023-11" db="UniProtKB">
        <authorList>
            <consortium name="WormBaseParasite"/>
        </authorList>
    </citation>
    <scope>IDENTIFICATION</scope>
</reference>